<organism evidence="3 4">
    <name type="scientific">Macrostomum lignano</name>
    <dbReference type="NCBI Taxonomy" id="282301"/>
    <lineage>
        <taxon>Eukaryota</taxon>
        <taxon>Metazoa</taxon>
        <taxon>Spiralia</taxon>
        <taxon>Lophotrochozoa</taxon>
        <taxon>Platyhelminthes</taxon>
        <taxon>Rhabditophora</taxon>
        <taxon>Macrostomorpha</taxon>
        <taxon>Macrostomida</taxon>
        <taxon>Macrostomidae</taxon>
        <taxon>Macrostomum</taxon>
    </lineage>
</organism>
<dbReference type="InterPro" id="IPR032675">
    <property type="entry name" value="LRR_dom_sf"/>
</dbReference>
<sequence length="991" mass="106523">KDFRSDPPLLTCRPCGPSSGDSRNSCTFGARLSGPLPPGLQRLQLTGSFFDAPWSFRLSGRSQWLSRRHRPTCCPGGCSPRRRAALPLHQQLQHPDPPGLGESAKPRSLATRSDGVAGPRLYWATASLMRRCRPKRQSGRQRPAGAPPVRLQPADCRRPPQHRQRLSLEQLPEELLTQILSELDQTSLGRCRADGAAQRLAGRQRAGDLGLRLTAEHRLHCCWPHPRASPASGCGTWINHPASWPAAPALLELRLVDCRNGLSDESLRCLLTGCPRLSLLQMDSASSACDAVGWSCSQQLLAEQVCRLASLFADSAVPDAGADRPAASVPELVAAATDLQLLGGARPASLPPHRQPLCGRRLGRQPGSSCWTAMPAPSCERLPAGLTDLGLSFEHADWSCRAGVGPPAVLPPNLRRAAAGGLPPRADQLRLMELLASCPGLAFLTLDLCTDDLLPALLSRLPRLHCLRLTDCSRLTHQAWANLRELQEPRSCHSRPARAACSQAQLTDEALADLCASPVARGLRRLSLSFDCSQLTAASLASIASGCPLLTAWSWAGAASGRPTCRLFGCLLSSTGVTSRRSSKLCLISCFELAETGEQLHHCSRTMAEACASQERPAPKSLRLEAAEAAELRELLRRLPRLSELTMNQKFSDSLAAVLADGCGGRLHSRAGSWCMKLSGPARPPLLWRLRLTSCSALDAAGCRLVVSRLSQGLQELELKDALCDGLDRALPLSLCACCSWAGHPCSKTTGLLTGLSACSAAADRPGFRRLQRRAAAGSALPAAPPSPPPALRLCGRLTAPGPGPNLRDLSRPRSCHADPHAVLGHLLQEAVADLWRQSRSARGLRRLSLSKCDRLTAASVASIARGCPWLLNLDLCGFDCIARDERLEAAFGQRVNLSGLWRSETAALAEDGCEIIRLAVEIRMLTESVRRAGRIHRNDADRIIAGSPLNPDADRIIAGYPPPLNPDADRIISGSPFESGILNRIIAARR</sequence>
<feature type="domain" description="F-box" evidence="2">
    <location>
        <begin position="165"/>
        <end position="188"/>
    </location>
</feature>
<dbReference type="SMART" id="SM00367">
    <property type="entry name" value="LRR_CC"/>
    <property type="match status" value="3"/>
</dbReference>
<reference evidence="4" key="1">
    <citation type="submission" date="2016-11" db="UniProtKB">
        <authorList>
            <consortium name="WormBaseParasite"/>
        </authorList>
    </citation>
    <scope>IDENTIFICATION</scope>
</reference>
<evidence type="ECO:0000259" key="2">
    <source>
        <dbReference type="PROSITE" id="PS50181"/>
    </source>
</evidence>
<feature type="region of interest" description="Disordered" evidence="1">
    <location>
        <begin position="132"/>
        <end position="163"/>
    </location>
</feature>
<dbReference type="Proteomes" id="UP000095280">
    <property type="component" value="Unplaced"/>
</dbReference>
<dbReference type="AlphaFoldDB" id="A0A1I8F470"/>
<evidence type="ECO:0000256" key="1">
    <source>
        <dbReference type="SAM" id="MobiDB-lite"/>
    </source>
</evidence>
<feature type="region of interest" description="Disordered" evidence="1">
    <location>
        <begin position="91"/>
        <end position="113"/>
    </location>
</feature>
<dbReference type="Gene3D" id="3.80.10.10">
    <property type="entry name" value="Ribonuclease Inhibitor"/>
    <property type="match status" value="2"/>
</dbReference>
<dbReference type="InterPro" id="IPR006553">
    <property type="entry name" value="Leu-rich_rpt_Cys-con_subtyp"/>
</dbReference>
<dbReference type="InterPro" id="IPR001810">
    <property type="entry name" value="F-box_dom"/>
</dbReference>
<proteinExistence type="predicted"/>
<evidence type="ECO:0000313" key="3">
    <source>
        <dbReference type="Proteomes" id="UP000095280"/>
    </source>
</evidence>
<dbReference type="SUPFAM" id="SSF52047">
    <property type="entry name" value="RNI-like"/>
    <property type="match status" value="2"/>
</dbReference>
<accession>A0A1I8F470</accession>
<dbReference type="PROSITE" id="PS50181">
    <property type="entry name" value="FBOX"/>
    <property type="match status" value="1"/>
</dbReference>
<protein>
    <submittedName>
        <fullName evidence="4">F-box domain-containing protein</fullName>
    </submittedName>
</protein>
<keyword evidence="3" id="KW-1185">Reference proteome</keyword>
<name>A0A1I8F470_9PLAT</name>
<dbReference type="WBParaSite" id="maker-unitig_17000-snap-gene-0.2-mRNA-1">
    <property type="protein sequence ID" value="maker-unitig_17000-snap-gene-0.2-mRNA-1"/>
    <property type="gene ID" value="maker-unitig_17000-snap-gene-0.2"/>
</dbReference>
<evidence type="ECO:0000313" key="4">
    <source>
        <dbReference type="WBParaSite" id="maker-unitig_17000-snap-gene-0.2-mRNA-1"/>
    </source>
</evidence>